<dbReference type="AlphaFoldDB" id="A0A926E384"/>
<dbReference type="EMBL" id="JACRST010000081">
    <property type="protein sequence ID" value="MBC8547965.1"/>
    <property type="molecule type" value="Genomic_DNA"/>
</dbReference>
<evidence type="ECO:0000313" key="1">
    <source>
        <dbReference type="EMBL" id="MBC8547965.1"/>
    </source>
</evidence>
<dbReference type="Pfam" id="PF09669">
    <property type="entry name" value="Phage_pRha"/>
    <property type="match status" value="1"/>
</dbReference>
<dbReference type="InterPro" id="IPR014054">
    <property type="entry name" value="Phage_regulatory_Rha"/>
</dbReference>
<organism evidence="1 2">
    <name type="scientific">Ligaoa zhengdingensis</name>
    <dbReference type="NCBI Taxonomy" id="2763658"/>
    <lineage>
        <taxon>Bacteria</taxon>
        <taxon>Bacillati</taxon>
        <taxon>Bacillota</taxon>
        <taxon>Clostridia</taxon>
        <taxon>Eubacteriales</taxon>
        <taxon>Oscillospiraceae</taxon>
        <taxon>Ligaoa</taxon>
    </lineage>
</organism>
<dbReference type="RefSeq" id="WP_249283895.1">
    <property type="nucleotide sequence ID" value="NZ_JACRST010000081.1"/>
</dbReference>
<name>A0A926E384_9FIRM</name>
<dbReference type="NCBIfam" id="TIGR02681">
    <property type="entry name" value="phage_pRha"/>
    <property type="match status" value="1"/>
</dbReference>
<proteinExistence type="predicted"/>
<accession>A0A926E384</accession>
<protein>
    <submittedName>
        <fullName evidence="1">Rha family transcriptional regulator</fullName>
    </submittedName>
</protein>
<reference evidence="1" key="1">
    <citation type="submission" date="2020-08" db="EMBL/GenBank/DDBJ databases">
        <title>Genome public.</title>
        <authorList>
            <person name="Liu C."/>
            <person name="Sun Q."/>
        </authorList>
    </citation>
    <scope>NUCLEOTIDE SEQUENCE</scope>
    <source>
        <strain evidence="1">NSJ-31</strain>
    </source>
</reference>
<dbReference type="Proteomes" id="UP000653127">
    <property type="component" value="Unassembled WGS sequence"/>
</dbReference>
<keyword evidence="2" id="KW-1185">Reference proteome</keyword>
<evidence type="ECO:0000313" key="2">
    <source>
        <dbReference type="Proteomes" id="UP000653127"/>
    </source>
</evidence>
<sequence length="223" mass="25850">MLVKITGKENNEILTANSRDIAEHFEKQHKDVLEGIRNLTAENSAVKSMFIETAYEVRGKQYPQYEMTRDGFSLLVMGFTGSKALEWKLKYITAFNEMEQELRRIYAERRKWEIERAKGVMIRHILTDTIKMKIADSPNKKFAYPNYTKMIYRAIFGKPLKELQAEMGVKPKESIREYLTAEQLKEVESLEMLVSGLINVGMGYDEIKAFVTERYSPTQLLAG</sequence>
<gene>
    <name evidence="1" type="ORF">H8711_13730</name>
</gene>
<comment type="caution">
    <text evidence="1">The sequence shown here is derived from an EMBL/GenBank/DDBJ whole genome shotgun (WGS) entry which is preliminary data.</text>
</comment>